<dbReference type="Proteomes" id="UP001451303">
    <property type="component" value="Unassembled WGS sequence"/>
</dbReference>
<comment type="caution">
    <text evidence="2">The sequence shown here is derived from an EMBL/GenBank/DDBJ whole genome shotgun (WGS) entry which is preliminary data.</text>
</comment>
<keyword evidence="1" id="KW-0812">Transmembrane</keyword>
<feature type="transmembrane region" description="Helical" evidence="1">
    <location>
        <begin position="28"/>
        <end position="51"/>
    </location>
</feature>
<accession>A0ABR3DGC2</accession>
<evidence type="ECO:0000313" key="3">
    <source>
        <dbReference type="Proteomes" id="UP001451303"/>
    </source>
</evidence>
<sequence length="142" mass="16416">MVMTLGISITFYFRSTFRDGMAHNEARLLVSCCDILGFFFFFFQETIWYYYYQLSKSRWTGSRVWSLEILFLYTDRVVVRALGWFQVAYQRLGKSKTGGGGCERDKKKKTGGCRVWKDEERVGLMGCIAYSGKHGNTIMSGV</sequence>
<keyword evidence="1" id="KW-0472">Membrane</keyword>
<reference evidence="2 3" key="1">
    <citation type="submission" date="2023-09" db="EMBL/GenBank/DDBJ databases">
        <title>Multi-omics analysis of a traditional fermented food reveals byproduct-associated fungal strains for waste-to-food upcycling.</title>
        <authorList>
            <consortium name="Lawrence Berkeley National Laboratory"/>
            <person name="Rekdal V.M."/>
            <person name="Villalobos-Escobedo J.M."/>
            <person name="Rodriguez-Valeron N."/>
            <person name="Garcia M.O."/>
            <person name="Vasquez D.P."/>
            <person name="Damayanti I."/>
            <person name="Sorensen P.M."/>
            <person name="Baidoo E.E."/>
            <person name="De Carvalho A.C."/>
            <person name="Riley R."/>
            <person name="Lipzen A."/>
            <person name="He G."/>
            <person name="Yan M."/>
            <person name="Haridas S."/>
            <person name="Daum C."/>
            <person name="Yoshinaga Y."/>
            <person name="Ng V."/>
            <person name="Grigoriev I.V."/>
            <person name="Munk R."/>
            <person name="Nuraida L."/>
            <person name="Wijaya C.H."/>
            <person name="Morales P.-C."/>
            <person name="Keasling J.D."/>
        </authorList>
    </citation>
    <scope>NUCLEOTIDE SEQUENCE [LARGE SCALE GENOMIC DNA]</scope>
    <source>
        <strain evidence="2 3">FGSC 2613</strain>
    </source>
</reference>
<evidence type="ECO:0000256" key="1">
    <source>
        <dbReference type="SAM" id="Phobius"/>
    </source>
</evidence>
<keyword evidence="1" id="KW-1133">Transmembrane helix</keyword>
<name>A0ABR3DGC2_NEUIN</name>
<dbReference type="EMBL" id="JAVLET010000003">
    <property type="protein sequence ID" value="KAL0471734.1"/>
    <property type="molecule type" value="Genomic_DNA"/>
</dbReference>
<protein>
    <submittedName>
        <fullName evidence="2">Uncharacterized protein</fullName>
    </submittedName>
</protein>
<keyword evidence="3" id="KW-1185">Reference proteome</keyword>
<organism evidence="2 3">
    <name type="scientific">Neurospora intermedia</name>
    <dbReference type="NCBI Taxonomy" id="5142"/>
    <lineage>
        <taxon>Eukaryota</taxon>
        <taxon>Fungi</taxon>
        <taxon>Dikarya</taxon>
        <taxon>Ascomycota</taxon>
        <taxon>Pezizomycotina</taxon>
        <taxon>Sordariomycetes</taxon>
        <taxon>Sordariomycetidae</taxon>
        <taxon>Sordariales</taxon>
        <taxon>Sordariaceae</taxon>
        <taxon>Neurospora</taxon>
    </lineage>
</organism>
<proteinExistence type="predicted"/>
<gene>
    <name evidence="2" type="ORF">QR685DRAFT_570484</name>
</gene>
<evidence type="ECO:0000313" key="2">
    <source>
        <dbReference type="EMBL" id="KAL0471734.1"/>
    </source>
</evidence>